<dbReference type="PROSITE" id="PS50294">
    <property type="entry name" value="WD_REPEATS_REGION"/>
    <property type="match status" value="2"/>
</dbReference>
<dbReference type="InterPro" id="IPR020472">
    <property type="entry name" value="WD40_PAC1"/>
</dbReference>
<dbReference type="InterPro" id="IPR036322">
    <property type="entry name" value="WD40_repeat_dom_sf"/>
</dbReference>
<dbReference type="Proteomes" id="UP000036987">
    <property type="component" value="Unassembled WGS sequence"/>
</dbReference>
<dbReference type="GO" id="GO:0005524">
    <property type="term" value="F:ATP binding"/>
    <property type="evidence" value="ECO:0007669"/>
    <property type="project" value="InterPro"/>
</dbReference>
<dbReference type="EMBL" id="LFYR01001898">
    <property type="protein sequence ID" value="KMZ58713.1"/>
    <property type="molecule type" value="Genomic_DNA"/>
</dbReference>
<keyword evidence="1 3" id="KW-0853">WD repeat</keyword>
<dbReference type="PROSITE" id="PS50011">
    <property type="entry name" value="PROTEIN_KINASE_DOM"/>
    <property type="match status" value="1"/>
</dbReference>
<dbReference type="CDD" id="cd00200">
    <property type="entry name" value="WD40"/>
    <property type="match status" value="1"/>
</dbReference>
<keyword evidence="7" id="KW-1185">Reference proteome</keyword>
<dbReference type="OMA" id="NSKIPLC"/>
<dbReference type="PROSITE" id="PS50082">
    <property type="entry name" value="WD_REPEATS_2"/>
    <property type="match status" value="2"/>
</dbReference>
<dbReference type="OrthoDB" id="273771at2759"/>
<feature type="repeat" description="WD" evidence="3">
    <location>
        <begin position="507"/>
        <end position="549"/>
    </location>
</feature>
<dbReference type="InterPro" id="IPR019775">
    <property type="entry name" value="WD40_repeat_CS"/>
</dbReference>
<feature type="region of interest" description="Disordered" evidence="4">
    <location>
        <begin position="1"/>
        <end position="56"/>
    </location>
</feature>
<dbReference type="Pfam" id="PF00400">
    <property type="entry name" value="WD40"/>
    <property type="match status" value="4"/>
</dbReference>
<dbReference type="PANTHER" id="PTHR44218:SF1">
    <property type="entry name" value="PROTEIN SPA1-RELATED 3"/>
    <property type="match status" value="1"/>
</dbReference>
<dbReference type="STRING" id="29655.A0A0K9NQ33"/>
<dbReference type="GO" id="GO:0009640">
    <property type="term" value="P:photomorphogenesis"/>
    <property type="evidence" value="ECO:0007669"/>
    <property type="project" value="InterPro"/>
</dbReference>
<evidence type="ECO:0000256" key="3">
    <source>
        <dbReference type="PROSITE-ProRule" id="PRU00221"/>
    </source>
</evidence>
<dbReference type="InterPro" id="IPR011009">
    <property type="entry name" value="Kinase-like_dom_sf"/>
</dbReference>
<sequence>MRRCSSSEEEEEENRGWGKSSNSGSAGKITDDPETLHFLKGRGSTSPHPDNVNLERDEGVGDVSLREWLDRERRYLDLPECLHIFKQIVEMICSAHDQGVVVHSIRPSCFIMSNFNRVSFIESASYSDSAESGSDTCCDSPVTMYEEYSSTLTPPSSHQERIFPLKHILVMEFDWYISPEELSTEAPNTLASDIYRLGVLLFELLCTSSSIEEKLRTMSNLRHRVLPSQLLLACPKEASFCLRLLHPQPSSRPKIREVLESEFLNHLHRHDTAMKFREEIEQQELILDFLLPLQKKTKDSAETLQTTIRCLSNDIEEVMKKHSSTAMADFESCSHNATRDLEVKKIETVRSKSVRLMRNFSKMESAYFAARIKSSFNSVDGREWMDPFLDGLSKYLSFSELNVRADLKQADLLNSSSLVCSLCFDRDGKLLATAGVNKKIKIFECESIVVDSDSDSDVHYPVAEMRGASKFSNLCWNGYVKTQIASSDFDGLVQVWDVTRNQVFADMREHQKRVWSVDFSNADPTKLASGSDDGTVKLWNINQTGSIGTIKTKANICSVQFSPGTDCTLAVGSADHNVYCYDLRSLRTPWCTLLGHKKTVSYVKFLDSSTLVSASTDNTLKLWELSSPTKSTRVIDEPLQTFTGHTNIKNFVGLSTSDGFIATGSETNEVFVYYKAFSVPVMSFKFNTTDQVSSTPEFISSVCWQDQSSTLIAANSSGNIKILEMV</sequence>
<dbReference type="InterPro" id="IPR000719">
    <property type="entry name" value="Prot_kinase_dom"/>
</dbReference>
<evidence type="ECO:0000313" key="7">
    <source>
        <dbReference type="Proteomes" id="UP000036987"/>
    </source>
</evidence>
<reference evidence="7" key="1">
    <citation type="journal article" date="2016" name="Nature">
        <title>The genome of the seagrass Zostera marina reveals angiosperm adaptation to the sea.</title>
        <authorList>
            <person name="Olsen J.L."/>
            <person name="Rouze P."/>
            <person name="Verhelst B."/>
            <person name="Lin Y.-C."/>
            <person name="Bayer T."/>
            <person name="Collen J."/>
            <person name="Dattolo E."/>
            <person name="De Paoli E."/>
            <person name="Dittami S."/>
            <person name="Maumus F."/>
            <person name="Michel G."/>
            <person name="Kersting A."/>
            <person name="Lauritano C."/>
            <person name="Lohaus R."/>
            <person name="Toepel M."/>
            <person name="Tonon T."/>
            <person name="Vanneste K."/>
            <person name="Amirebrahimi M."/>
            <person name="Brakel J."/>
            <person name="Bostroem C."/>
            <person name="Chovatia M."/>
            <person name="Grimwood J."/>
            <person name="Jenkins J.W."/>
            <person name="Jueterbock A."/>
            <person name="Mraz A."/>
            <person name="Stam W.T."/>
            <person name="Tice H."/>
            <person name="Bornberg-Bauer E."/>
            <person name="Green P.J."/>
            <person name="Pearson G.A."/>
            <person name="Procaccini G."/>
            <person name="Duarte C.M."/>
            <person name="Schmutz J."/>
            <person name="Reusch T.B.H."/>
            <person name="Van de Peer Y."/>
        </authorList>
    </citation>
    <scope>NUCLEOTIDE SEQUENCE [LARGE SCALE GENOMIC DNA]</scope>
    <source>
        <strain evidence="7">cv. Finnish</strain>
    </source>
</reference>
<evidence type="ECO:0000313" key="6">
    <source>
        <dbReference type="EMBL" id="KMZ58713.1"/>
    </source>
</evidence>
<comment type="caution">
    <text evidence="6">The sequence shown here is derived from an EMBL/GenBank/DDBJ whole genome shotgun (WGS) entry which is preliminary data.</text>
</comment>
<protein>
    <submittedName>
        <fullName evidence="6">Protein SPA1-RELATED 3</fullName>
    </submittedName>
</protein>
<dbReference type="PRINTS" id="PR00320">
    <property type="entry name" value="GPROTEINBRPT"/>
</dbReference>
<dbReference type="AlphaFoldDB" id="A0A0K9NQ33"/>
<organism evidence="6 7">
    <name type="scientific">Zostera marina</name>
    <name type="common">Eelgrass</name>
    <dbReference type="NCBI Taxonomy" id="29655"/>
    <lineage>
        <taxon>Eukaryota</taxon>
        <taxon>Viridiplantae</taxon>
        <taxon>Streptophyta</taxon>
        <taxon>Embryophyta</taxon>
        <taxon>Tracheophyta</taxon>
        <taxon>Spermatophyta</taxon>
        <taxon>Magnoliopsida</taxon>
        <taxon>Liliopsida</taxon>
        <taxon>Zosteraceae</taxon>
        <taxon>Zostera</taxon>
    </lineage>
</organism>
<name>A0A0K9NQ33_ZOSMR</name>
<dbReference type="Gene3D" id="1.10.510.10">
    <property type="entry name" value="Transferase(Phosphotransferase) domain 1"/>
    <property type="match status" value="1"/>
</dbReference>
<keyword evidence="2" id="KW-0677">Repeat</keyword>
<dbReference type="PROSITE" id="PS00678">
    <property type="entry name" value="WD_REPEATS_1"/>
    <property type="match status" value="2"/>
</dbReference>
<accession>A0A0K9NQ33</accession>
<evidence type="ECO:0000256" key="1">
    <source>
        <dbReference type="ARBA" id="ARBA00022574"/>
    </source>
</evidence>
<dbReference type="SMART" id="SM00320">
    <property type="entry name" value="WD40"/>
    <property type="match status" value="7"/>
</dbReference>
<dbReference type="SUPFAM" id="SSF56112">
    <property type="entry name" value="Protein kinase-like (PK-like)"/>
    <property type="match status" value="1"/>
</dbReference>
<evidence type="ECO:0000256" key="2">
    <source>
        <dbReference type="ARBA" id="ARBA00022737"/>
    </source>
</evidence>
<dbReference type="PANTHER" id="PTHR44218">
    <property type="entry name" value="PROTEIN SPA1-RELATED 2"/>
    <property type="match status" value="1"/>
</dbReference>
<feature type="domain" description="Protein kinase" evidence="5">
    <location>
        <begin position="1"/>
        <end position="264"/>
    </location>
</feature>
<evidence type="ECO:0000256" key="4">
    <source>
        <dbReference type="SAM" id="MobiDB-lite"/>
    </source>
</evidence>
<dbReference type="InterPro" id="IPR015943">
    <property type="entry name" value="WD40/YVTN_repeat-like_dom_sf"/>
</dbReference>
<proteinExistence type="predicted"/>
<dbReference type="SUPFAM" id="SSF50978">
    <property type="entry name" value="WD40 repeat-like"/>
    <property type="match status" value="1"/>
</dbReference>
<dbReference type="InterPro" id="IPR001680">
    <property type="entry name" value="WD40_rpt"/>
</dbReference>
<dbReference type="SMART" id="SM00220">
    <property type="entry name" value="S_TKc"/>
    <property type="match status" value="1"/>
</dbReference>
<dbReference type="Gene3D" id="2.130.10.10">
    <property type="entry name" value="YVTN repeat-like/Quinoprotein amine dehydrogenase"/>
    <property type="match status" value="1"/>
</dbReference>
<feature type="repeat" description="WD" evidence="3">
    <location>
        <begin position="593"/>
        <end position="633"/>
    </location>
</feature>
<gene>
    <name evidence="6" type="ORF">ZOSMA_74G00540</name>
</gene>
<dbReference type="GO" id="GO:0004672">
    <property type="term" value="F:protein kinase activity"/>
    <property type="evidence" value="ECO:0007669"/>
    <property type="project" value="InterPro"/>
</dbReference>
<dbReference type="InterPro" id="IPR044630">
    <property type="entry name" value="SPA1/2/3/4"/>
</dbReference>
<evidence type="ECO:0000259" key="5">
    <source>
        <dbReference type="PROSITE" id="PS50011"/>
    </source>
</evidence>